<evidence type="ECO:0000313" key="13">
    <source>
        <dbReference type="Proteomes" id="UP000257815"/>
    </source>
</evidence>
<sequence length="157" mass="17033">MEVSQKGQQALEVMEGFSAKAYLDIAGVPTIGFGDTSVRARKVKMGDTTTLEAAKAELALDLHDFKSGVEKYLAKAVKGTTQNQFDALVIFAYNVGLTNFASSSVLRNHLAGDFEAAAKSFALWNKITVKGKKVVSKGLVNRRAKEIEIYLHSNYGV</sequence>
<keyword evidence="6 10" id="KW-0204">Cytolysis</keyword>
<dbReference type="SUPFAM" id="SSF53955">
    <property type="entry name" value="Lysozyme-like"/>
    <property type="match status" value="1"/>
</dbReference>
<comment type="function">
    <text evidence="10">Endolysin with lysozyme activity that degrades host peptidoglycans and participates with the holin and spanin proteins in the sequential events which lead to the programmed host cell lysis releasing the mature viral particles. Once the holin has permeabilized the host cell membrane, the endolysin can reach the periplasm and break down the peptidoglycan layer.</text>
</comment>
<evidence type="ECO:0000256" key="1">
    <source>
        <dbReference type="ARBA" id="ARBA00000632"/>
    </source>
</evidence>
<evidence type="ECO:0000256" key="4">
    <source>
        <dbReference type="ARBA" id="ARBA00022638"/>
    </source>
</evidence>
<name>A0A346FHS8_9CAUD</name>
<dbReference type="CDD" id="cd00737">
    <property type="entry name" value="lyz_endolysin_autolysin"/>
    <property type="match status" value="1"/>
</dbReference>
<organism evidence="12 13">
    <name type="scientific">Erwinia phage SunLIRen</name>
    <dbReference type="NCBI Taxonomy" id="2267654"/>
    <lineage>
        <taxon>Viruses</taxon>
        <taxon>Duplodnaviria</taxon>
        <taxon>Heunggongvirae</taxon>
        <taxon>Uroviricota</taxon>
        <taxon>Caudoviricetes</taxon>
        <taxon>Andersonviridae</taxon>
        <taxon>Ounavirinae</taxon>
        <taxon>Kolesnikvirus</taxon>
        <taxon>Kolesnikvirus Ea214</taxon>
    </lineage>
</organism>
<keyword evidence="7 10" id="KW-0578">Host cell lysis by virus</keyword>
<evidence type="ECO:0000313" key="12">
    <source>
        <dbReference type="EMBL" id="AXN57358.1"/>
    </source>
</evidence>
<keyword evidence="9 10" id="KW-0326">Glycosidase</keyword>
<comment type="similarity">
    <text evidence="10 11">Belongs to the glycosyl hydrolase 24 family.</text>
</comment>
<dbReference type="InterPro" id="IPR051018">
    <property type="entry name" value="Bacteriophage_GH24"/>
</dbReference>
<feature type="active site" description="Proton donor/acceptor" evidence="10">
    <location>
        <position position="24"/>
    </location>
</feature>
<reference evidence="13" key="1">
    <citation type="submission" date="2018-06" db="EMBL/GenBank/DDBJ databases">
        <authorList>
            <person name="Sharma R."/>
            <person name="Ke K."/>
            <person name="Breakwell D.P."/>
            <person name="Hope S."/>
            <person name="Grose J.H."/>
        </authorList>
    </citation>
    <scope>NUCLEOTIDE SEQUENCE [LARGE SCALE GENOMIC DNA]</scope>
</reference>
<evidence type="ECO:0000256" key="8">
    <source>
        <dbReference type="ARBA" id="ARBA00023200"/>
    </source>
</evidence>
<dbReference type="GO" id="GO:0003796">
    <property type="term" value="F:lysozyme activity"/>
    <property type="evidence" value="ECO:0007669"/>
    <property type="project" value="UniProtKB-UniRule"/>
</dbReference>
<dbReference type="GO" id="GO:0030430">
    <property type="term" value="C:host cell cytoplasm"/>
    <property type="evidence" value="ECO:0007669"/>
    <property type="project" value="UniProtKB-SubCell"/>
</dbReference>
<comment type="subcellular location">
    <subcellularLocation>
        <location evidence="10">Host cytoplasm</location>
    </subcellularLocation>
    <text evidence="10">The endolysin is cytoplasmic, but can reach the periplasmic space with the help of the holins which disrupt the host cell membrane.</text>
</comment>
<dbReference type="InterPro" id="IPR023346">
    <property type="entry name" value="Lysozyme-like_dom_sf"/>
</dbReference>
<keyword evidence="3 10" id="KW-1188">Viral release from host cell</keyword>
<gene>
    <name evidence="12" type="ORF">SUNLIREN_36</name>
</gene>
<dbReference type="PANTHER" id="PTHR38107">
    <property type="match status" value="1"/>
</dbReference>
<dbReference type="InterPro" id="IPR002196">
    <property type="entry name" value="Glyco_hydro_24"/>
</dbReference>
<evidence type="ECO:0000256" key="5">
    <source>
        <dbReference type="ARBA" id="ARBA00022801"/>
    </source>
</evidence>
<dbReference type="EC" id="3.2.1.17" evidence="10"/>
<dbReference type="InterPro" id="IPR033907">
    <property type="entry name" value="Endolysin_autolysin"/>
</dbReference>
<feature type="active site" description="Proton donor/acceptor" evidence="10">
    <location>
        <position position="15"/>
    </location>
</feature>
<keyword evidence="8 10" id="KW-1035">Host cytoplasm</keyword>
<keyword evidence="5 10" id="KW-0378">Hydrolase</keyword>
<dbReference type="GO" id="GO:0016998">
    <property type="term" value="P:cell wall macromolecule catabolic process"/>
    <property type="evidence" value="ECO:0007669"/>
    <property type="project" value="InterPro"/>
</dbReference>
<dbReference type="GO" id="GO:0044659">
    <property type="term" value="P:viral release from host cell by cytolysis"/>
    <property type="evidence" value="ECO:0007669"/>
    <property type="project" value="UniProtKB-UniRule"/>
</dbReference>
<evidence type="ECO:0000256" key="9">
    <source>
        <dbReference type="ARBA" id="ARBA00023295"/>
    </source>
</evidence>
<dbReference type="InterPro" id="IPR034690">
    <property type="entry name" value="Endolysin_T4_type"/>
</dbReference>
<dbReference type="InterPro" id="IPR023347">
    <property type="entry name" value="Lysozyme_dom_sf"/>
</dbReference>
<proteinExistence type="inferred from homology"/>
<evidence type="ECO:0000256" key="2">
    <source>
        <dbReference type="ARBA" id="ARBA00022529"/>
    </source>
</evidence>
<dbReference type="GO" id="GO:0042742">
    <property type="term" value="P:defense response to bacterium"/>
    <property type="evidence" value="ECO:0007669"/>
    <property type="project" value="UniProtKB-KW"/>
</dbReference>
<dbReference type="Proteomes" id="UP000257815">
    <property type="component" value="Segment"/>
</dbReference>
<keyword evidence="2 10" id="KW-0929">Antimicrobial</keyword>
<accession>A0A346FHS8</accession>
<keyword evidence="4 10" id="KW-0081">Bacteriolytic enzyme</keyword>
<comment type="catalytic activity">
    <reaction evidence="1 10 11">
        <text>Hydrolysis of (1-&gt;4)-beta-linkages between N-acetylmuramic acid and N-acetyl-D-glucosamine residues in a peptidoglycan and between N-acetyl-D-glucosamine residues in chitodextrins.</text>
        <dbReference type="EC" id="3.2.1.17"/>
    </reaction>
</comment>
<dbReference type="Gene3D" id="1.10.530.40">
    <property type="match status" value="1"/>
</dbReference>
<dbReference type="HAMAP" id="MF_04110">
    <property type="entry name" value="ENDOLYSIN_T4"/>
    <property type="match status" value="1"/>
</dbReference>
<dbReference type="EMBL" id="MH426725">
    <property type="protein sequence ID" value="AXN57358.1"/>
    <property type="molecule type" value="Genomic_DNA"/>
</dbReference>
<dbReference type="Pfam" id="PF00959">
    <property type="entry name" value="Phage_lysozyme"/>
    <property type="match status" value="1"/>
</dbReference>
<evidence type="ECO:0000256" key="10">
    <source>
        <dbReference type="HAMAP-Rule" id="MF_04110"/>
    </source>
</evidence>
<evidence type="ECO:0000256" key="11">
    <source>
        <dbReference type="RuleBase" id="RU003788"/>
    </source>
</evidence>
<protein>
    <recommendedName>
        <fullName evidence="10">Endolysin</fullName>
        <ecNumber evidence="10">3.2.1.17</ecNumber>
    </recommendedName>
    <alternativeName>
        <fullName evidence="10">Lysis protein</fullName>
    </alternativeName>
    <alternativeName>
        <fullName evidence="10">Lysozyme</fullName>
    </alternativeName>
    <alternativeName>
        <fullName evidence="10">Muramidase</fullName>
    </alternativeName>
</protein>
<evidence type="ECO:0000256" key="7">
    <source>
        <dbReference type="ARBA" id="ARBA00023142"/>
    </source>
</evidence>
<dbReference type="PANTHER" id="PTHR38107:SF3">
    <property type="entry name" value="LYSOZYME RRRD-RELATED"/>
    <property type="match status" value="1"/>
</dbReference>
<evidence type="ECO:0000256" key="3">
    <source>
        <dbReference type="ARBA" id="ARBA00022612"/>
    </source>
</evidence>
<dbReference type="GO" id="GO:0009253">
    <property type="term" value="P:peptidoglycan catabolic process"/>
    <property type="evidence" value="ECO:0007669"/>
    <property type="project" value="UniProtKB-UniRule"/>
</dbReference>
<evidence type="ECO:0000256" key="6">
    <source>
        <dbReference type="ARBA" id="ARBA00022852"/>
    </source>
</evidence>